<dbReference type="RefSeq" id="WP_395419092.1">
    <property type="nucleotide sequence ID" value="NZ_JBIPKE010000020.1"/>
</dbReference>
<gene>
    <name evidence="3" type="ORF">ACHKAR_19710</name>
</gene>
<organism evidence="3 4">
    <name type="scientific">Marinoscillum luteum</name>
    <dbReference type="NCBI Taxonomy" id="861051"/>
    <lineage>
        <taxon>Bacteria</taxon>
        <taxon>Pseudomonadati</taxon>
        <taxon>Bacteroidota</taxon>
        <taxon>Cytophagia</taxon>
        <taxon>Cytophagales</taxon>
        <taxon>Reichenbachiellaceae</taxon>
        <taxon>Marinoscillum</taxon>
    </lineage>
</organism>
<comment type="caution">
    <text evidence="3">The sequence shown here is derived from an EMBL/GenBank/DDBJ whole genome shotgun (WGS) entry which is preliminary data.</text>
</comment>
<evidence type="ECO:0000256" key="1">
    <source>
        <dbReference type="SAM" id="SignalP"/>
    </source>
</evidence>
<evidence type="ECO:0000313" key="4">
    <source>
        <dbReference type="Proteomes" id="UP001610063"/>
    </source>
</evidence>
<keyword evidence="4" id="KW-1185">Reference proteome</keyword>
<evidence type="ECO:0000259" key="2">
    <source>
        <dbReference type="Pfam" id="PF13372"/>
    </source>
</evidence>
<feature type="chain" id="PRO_5046992346" evidence="1">
    <location>
        <begin position="22"/>
        <end position="421"/>
    </location>
</feature>
<dbReference type="EMBL" id="JBIPKE010000020">
    <property type="protein sequence ID" value="MFH6985689.1"/>
    <property type="molecule type" value="Genomic_DNA"/>
</dbReference>
<dbReference type="Pfam" id="PF13372">
    <property type="entry name" value="Alginate_exp"/>
    <property type="match status" value="1"/>
</dbReference>
<feature type="domain" description="Alginate export" evidence="2">
    <location>
        <begin position="23"/>
        <end position="149"/>
    </location>
</feature>
<proteinExistence type="predicted"/>
<keyword evidence="1" id="KW-0732">Signal</keyword>
<dbReference type="PROSITE" id="PS51257">
    <property type="entry name" value="PROKAR_LIPOPROTEIN"/>
    <property type="match status" value="1"/>
</dbReference>
<dbReference type="Proteomes" id="UP001610063">
    <property type="component" value="Unassembled WGS sequence"/>
</dbReference>
<dbReference type="InterPro" id="IPR025388">
    <property type="entry name" value="Alginate_export_dom"/>
</dbReference>
<accession>A0ABW7NGI2</accession>
<sequence>MKKIIYLIALIVALSCVEATAQMTISAEVRPRTEFRNGFKTLTEDSKDASFFTEQRSRLYLDYADSAFKFRVSFQDIRIWGETTQIFKEEYGKTFLSEAWGQYYFTPSLSVKVGRQIISYDNQRFLGGLEWAQQGRRHDALLLMYEQNKTKLHFGLAYNQDDDVPEQAFLQAPGAGYYSVGGSYKTFQYGYFNKGFENGSLSLLAFNAGYQNPDTTVSFKQTWGVVASKKLAGISLAGDFYYQTGELGKNKVNALLAGINATFTTPVTPLTFGVEYISGKDDDDTSSDITAFSPDFGTNHAHNGYMDYFYVGPANGSVGVTDLYLKTSFNVAGGALKTNIHQFMTGSTQLDTEGQELSKTMGTEVDLVFIKKLKGGVVWNLGYSQMFASDTMEALRGGDKSALQCWAWTMITFKPTFFTSK</sequence>
<reference evidence="3 4" key="1">
    <citation type="journal article" date="2013" name="Int. J. Syst. Evol. Microbiol.">
        <title>Marinoscillum luteum sp. nov., isolated from marine sediment.</title>
        <authorList>
            <person name="Cha I.T."/>
            <person name="Park S.J."/>
            <person name="Kim S.J."/>
            <person name="Kim J.G."/>
            <person name="Jung M.Y."/>
            <person name="Shin K.S."/>
            <person name="Kwon K.K."/>
            <person name="Yang S.H."/>
            <person name="Seo Y.S."/>
            <person name="Rhee S.K."/>
        </authorList>
    </citation>
    <scope>NUCLEOTIDE SEQUENCE [LARGE SCALE GENOMIC DNA]</scope>
    <source>
        <strain evidence="3 4">KCTC 23939</strain>
    </source>
</reference>
<evidence type="ECO:0000313" key="3">
    <source>
        <dbReference type="EMBL" id="MFH6985689.1"/>
    </source>
</evidence>
<name>A0ABW7NGI2_9BACT</name>
<feature type="signal peptide" evidence="1">
    <location>
        <begin position="1"/>
        <end position="21"/>
    </location>
</feature>
<protein>
    <submittedName>
        <fullName evidence="3">Alginate export family protein</fullName>
    </submittedName>
</protein>